<dbReference type="SUPFAM" id="SSF57701">
    <property type="entry name" value="Zn2/Cys6 DNA-binding domain"/>
    <property type="match status" value="1"/>
</dbReference>
<dbReference type="GO" id="GO:0008270">
    <property type="term" value="F:zinc ion binding"/>
    <property type="evidence" value="ECO:0007669"/>
    <property type="project" value="InterPro"/>
</dbReference>
<proteinExistence type="predicted"/>
<dbReference type="Pfam" id="PF00172">
    <property type="entry name" value="Zn_clus"/>
    <property type="match status" value="1"/>
</dbReference>
<dbReference type="InterPro" id="IPR001138">
    <property type="entry name" value="Zn2Cys6_DnaBD"/>
</dbReference>
<keyword evidence="1" id="KW-0539">Nucleus</keyword>
<keyword evidence="4" id="KW-1185">Reference proteome</keyword>
<evidence type="ECO:0000313" key="3">
    <source>
        <dbReference type="EMBL" id="KAK1598257.1"/>
    </source>
</evidence>
<feature type="domain" description="Zn(2)-C6 fungal-type" evidence="2">
    <location>
        <begin position="9"/>
        <end position="39"/>
    </location>
</feature>
<dbReference type="PROSITE" id="PS50048">
    <property type="entry name" value="ZN2_CY6_FUNGAL_2"/>
    <property type="match status" value="1"/>
</dbReference>
<sequence>MRSDHVLQACQNCKARKRRCDGYEPVCGLCSRLDVPCVYTQRRKRGPGRKSEPNTYR</sequence>
<dbReference type="Proteomes" id="UP001230504">
    <property type="component" value="Unassembled WGS sequence"/>
</dbReference>
<evidence type="ECO:0000256" key="1">
    <source>
        <dbReference type="ARBA" id="ARBA00023242"/>
    </source>
</evidence>
<dbReference type="SMART" id="SM00066">
    <property type="entry name" value="GAL4"/>
    <property type="match status" value="1"/>
</dbReference>
<dbReference type="GO" id="GO:0000981">
    <property type="term" value="F:DNA-binding transcription factor activity, RNA polymerase II-specific"/>
    <property type="evidence" value="ECO:0007669"/>
    <property type="project" value="InterPro"/>
</dbReference>
<dbReference type="GeneID" id="85437977"/>
<evidence type="ECO:0000313" key="4">
    <source>
        <dbReference type="Proteomes" id="UP001230504"/>
    </source>
</evidence>
<reference evidence="3" key="1">
    <citation type="submission" date="2021-06" db="EMBL/GenBank/DDBJ databases">
        <title>Comparative genomics, transcriptomics and evolutionary studies reveal genomic signatures of adaptation to plant cell wall in hemibiotrophic fungi.</title>
        <authorList>
            <consortium name="DOE Joint Genome Institute"/>
            <person name="Baroncelli R."/>
            <person name="Diaz J.F."/>
            <person name="Benocci T."/>
            <person name="Peng M."/>
            <person name="Battaglia E."/>
            <person name="Haridas S."/>
            <person name="Andreopoulos W."/>
            <person name="Labutti K."/>
            <person name="Pangilinan J."/>
            <person name="Floch G.L."/>
            <person name="Makela M.R."/>
            <person name="Henrissat B."/>
            <person name="Grigoriev I.V."/>
            <person name="Crouch J.A."/>
            <person name="De Vries R.P."/>
            <person name="Sukno S.A."/>
            <person name="Thon M.R."/>
        </authorList>
    </citation>
    <scope>NUCLEOTIDE SEQUENCE</scope>
    <source>
        <strain evidence="3">CBS 125086</strain>
    </source>
</reference>
<dbReference type="CDD" id="cd00067">
    <property type="entry name" value="GAL4"/>
    <property type="match status" value="1"/>
</dbReference>
<dbReference type="EMBL" id="JAHLJV010000005">
    <property type="protein sequence ID" value="KAK1598257.1"/>
    <property type="molecule type" value="Genomic_DNA"/>
</dbReference>
<dbReference type="RefSeq" id="XP_060418962.1">
    <property type="nucleotide sequence ID" value="XM_060553737.1"/>
</dbReference>
<organism evidence="3 4">
    <name type="scientific">Colletotrichum navitas</name>
    <dbReference type="NCBI Taxonomy" id="681940"/>
    <lineage>
        <taxon>Eukaryota</taxon>
        <taxon>Fungi</taxon>
        <taxon>Dikarya</taxon>
        <taxon>Ascomycota</taxon>
        <taxon>Pezizomycotina</taxon>
        <taxon>Sordariomycetes</taxon>
        <taxon>Hypocreomycetidae</taxon>
        <taxon>Glomerellales</taxon>
        <taxon>Glomerellaceae</taxon>
        <taxon>Colletotrichum</taxon>
        <taxon>Colletotrichum graminicola species complex</taxon>
    </lineage>
</organism>
<dbReference type="PROSITE" id="PS00463">
    <property type="entry name" value="ZN2_CY6_FUNGAL_1"/>
    <property type="match status" value="1"/>
</dbReference>
<dbReference type="Gene3D" id="4.10.240.10">
    <property type="entry name" value="Zn(2)-C6 fungal-type DNA-binding domain"/>
    <property type="match status" value="1"/>
</dbReference>
<comment type="caution">
    <text evidence="3">The sequence shown here is derived from an EMBL/GenBank/DDBJ whole genome shotgun (WGS) entry which is preliminary data.</text>
</comment>
<protein>
    <recommendedName>
        <fullName evidence="2">Zn(2)-C6 fungal-type domain-containing protein</fullName>
    </recommendedName>
</protein>
<evidence type="ECO:0000259" key="2">
    <source>
        <dbReference type="PROSITE" id="PS50048"/>
    </source>
</evidence>
<dbReference type="InterPro" id="IPR036864">
    <property type="entry name" value="Zn2-C6_fun-type_DNA-bd_sf"/>
</dbReference>
<name>A0AAD8QAR3_9PEZI</name>
<accession>A0AAD8QAR3</accession>
<dbReference type="AlphaFoldDB" id="A0AAD8QAR3"/>
<gene>
    <name evidence="3" type="ORF">LY79DRAFT_506581</name>
</gene>